<dbReference type="Pfam" id="PF02207">
    <property type="entry name" value="zf-UBR"/>
    <property type="match status" value="1"/>
</dbReference>
<evidence type="ECO:0000256" key="10">
    <source>
        <dbReference type="RuleBase" id="RU366018"/>
    </source>
</evidence>
<feature type="region of interest" description="Disordered" evidence="11">
    <location>
        <begin position="1"/>
        <end position="48"/>
    </location>
</feature>
<sequence length="1032" mass="114141">MADDDGTSSSSSSKGGTEQDGAASGGGTAEGATGSADGSSPSAGRKPLSVARLKEKGKKLASAHIHRELAVNGTSDSLNRLLDELLSPESQISLSENIEWCRWLVAGGRTPAEFASIVRAYDNHAKCGLVWIPHVVAYRCRTCGISPCMSICRDCFKRGNHQNHDFNMFLSQAGGACDCGDTSVMKAEGFCSDHGLNNCQNKAPVPDDLMLVAEAMMPRLILRMLLHFREYSASNLDSDDCHRTAEYCNDYCAMLMEFNNMGELMRRVMTRTLIDRGVYRRLLDPPYPSPRYGKYIRDGWLQYEEALRQFPSPEPPPDYAHLAALGRTIVHETLLEEFIFWTFKYEFQQQIVCFLLNMLPDQDYKEHLTRTFVMHYCRIPSVLELSSDPDTLSNRVVHMSVQLFSNESLALKMVEELSLLHVMIISLRQMMSKILTPHTLHTPEHNFHYVVDCAERVMKEHCYWPLVSDFNNVLSHESVALVFLKDDDLIDMWFQFLSMLQGMNVNIREIISHVEFESSSYYAAFSCELEASAYPMWSIISHLQDPSHAPLAKKIMMYCVNYLQDWLDAINFYQQPRFEKDEMSRASFHFPLHRYLAAFICQGVKTMGMSLNDILPSADLLPKLMMHPLRVQPLSLPAPAAAPLRASSSAANQSSVGSWMCAPKLYVMILGATKPPYFGTPLYMRPAPASGVGRTGLTGCASRNGMVVWAASARPPVGPKRRYWFWVDMGTDLADGRVQPDQLAGGKVHLGHAQQQVEPGAEHAELDAGHHVAGRYVHVVQVDRAPIVRQCVVVVPVPHALVRVGERFRHDPLERAVGDLAPGQQQPLLHDQVHHLAALHKAQPGYHTAQGSGRSDGFAQADVAIGVAAGIVAVAEAVATVPEQPAPPGVDLGGAARAALLAAAQLPVLVLDVLVAPGAARCRRADPHVRVDVLAVVDAAGTLGLLGAVQFLVALVLLVPPCTRRVNCTYVTFSRCAPRSGSHRQYSPLVWFITFLTSCWVRASRVCSSFRRACDSTVKLPTERERMGKRVD</sequence>
<protein>
    <recommendedName>
        <fullName evidence="10">E3 ubiquitin-protein ligase</fullName>
        <ecNumber evidence="10">2.3.2.27</ecNumber>
    </recommendedName>
</protein>
<evidence type="ECO:0000256" key="4">
    <source>
        <dbReference type="ARBA" id="ARBA00022723"/>
    </source>
</evidence>
<dbReference type="CDD" id="cd19673">
    <property type="entry name" value="UBR-box_UBR3"/>
    <property type="match status" value="1"/>
</dbReference>
<accession>A0A182V1V5</accession>
<dbReference type="InterPro" id="IPR039164">
    <property type="entry name" value="UBR1-like"/>
</dbReference>
<proteinExistence type="inferred from homology"/>
<evidence type="ECO:0000259" key="12">
    <source>
        <dbReference type="PROSITE" id="PS51157"/>
    </source>
</evidence>
<dbReference type="Proteomes" id="UP000075903">
    <property type="component" value="Unassembled WGS sequence"/>
</dbReference>
<organism evidence="13 14">
    <name type="scientific">Anopheles merus</name>
    <name type="common">Mosquito</name>
    <dbReference type="NCBI Taxonomy" id="30066"/>
    <lineage>
        <taxon>Eukaryota</taxon>
        <taxon>Metazoa</taxon>
        <taxon>Ecdysozoa</taxon>
        <taxon>Arthropoda</taxon>
        <taxon>Hexapoda</taxon>
        <taxon>Insecta</taxon>
        <taxon>Pterygota</taxon>
        <taxon>Neoptera</taxon>
        <taxon>Endopterygota</taxon>
        <taxon>Diptera</taxon>
        <taxon>Nematocera</taxon>
        <taxon>Culicoidea</taxon>
        <taxon>Culicidae</taxon>
        <taxon>Anophelinae</taxon>
        <taxon>Anopheles</taxon>
    </lineage>
</organism>
<evidence type="ECO:0000256" key="2">
    <source>
        <dbReference type="ARBA" id="ARBA00004906"/>
    </source>
</evidence>
<keyword evidence="4 10" id="KW-0479">Metal-binding</keyword>
<dbReference type="GO" id="GO:0005737">
    <property type="term" value="C:cytoplasm"/>
    <property type="evidence" value="ECO:0007669"/>
    <property type="project" value="TreeGrafter"/>
</dbReference>
<dbReference type="FunFam" id="2.10.110.30:FF:000002">
    <property type="entry name" value="Putative e3 ubiquitin-protein ligase ubr3"/>
    <property type="match status" value="1"/>
</dbReference>
<keyword evidence="14" id="KW-1185">Reference proteome</keyword>
<dbReference type="GO" id="GO:0008270">
    <property type="term" value="F:zinc ion binding"/>
    <property type="evidence" value="ECO:0007669"/>
    <property type="project" value="UniProtKB-UniRule"/>
</dbReference>
<comment type="function">
    <text evidence="10">Ubiquitin ligase protein which is a component of the N-end rule pathway. Recognizes and binds to proteins bearing specific N-terminal residues that are destabilizing according to the N-end rule, leading to their ubiquitination and subsequent degradation.</text>
</comment>
<keyword evidence="6 10" id="KW-0833">Ubl conjugation pathway</keyword>
<dbReference type="GO" id="GO:0071596">
    <property type="term" value="P:ubiquitin-dependent protein catabolic process via the N-end rule pathway"/>
    <property type="evidence" value="ECO:0007669"/>
    <property type="project" value="UniProtKB-UniRule"/>
</dbReference>
<keyword evidence="7 10" id="KW-0862">Zinc</keyword>
<feature type="zinc finger region" description="UBR-type" evidence="9">
    <location>
        <begin position="125"/>
        <end position="196"/>
    </location>
</feature>
<evidence type="ECO:0000256" key="8">
    <source>
        <dbReference type="ARBA" id="ARBA00046341"/>
    </source>
</evidence>
<dbReference type="PANTHER" id="PTHR21497">
    <property type="entry name" value="UBIQUITIN LIGASE E3 ALPHA-RELATED"/>
    <property type="match status" value="1"/>
</dbReference>
<dbReference type="VEuPathDB" id="VectorBase:AMEM21_015048"/>
<name>A0A182V1V5_ANOME</name>
<dbReference type="AlphaFoldDB" id="A0A182V1V5"/>
<comment type="similarity">
    <text evidence="8 10">Belongs to the E3 ubiquitin-protein ligase UBR1-like family.</text>
</comment>
<feature type="compositionally biased region" description="Low complexity" evidence="11">
    <location>
        <begin position="30"/>
        <end position="40"/>
    </location>
</feature>
<dbReference type="EC" id="2.3.2.27" evidence="10"/>
<dbReference type="EnsemblMetazoa" id="AMEM007463-RA">
    <property type="protein sequence ID" value="AMEM007463-PA"/>
    <property type="gene ID" value="AMEM007463"/>
</dbReference>
<evidence type="ECO:0000256" key="1">
    <source>
        <dbReference type="ARBA" id="ARBA00000900"/>
    </source>
</evidence>
<dbReference type="UniPathway" id="UPA00143"/>
<dbReference type="GO" id="GO:0016567">
    <property type="term" value="P:protein ubiquitination"/>
    <property type="evidence" value="ECO:0007669"/>
    <property type="project" value="UniProtKB-UniRule"/>
</dbReference>
<dbReference type="PANTHER" id="PTHR21497:SF39">
    <property type="entry name" value="E3 UBIQUITIN-PROTEIN LIGASE UBR3"/>
    <property type="match status" value="1"/>
</dbReference>
<evidence type="ECO:0000256" key="6">
    <source>
        <dbReference type="ARBA" id="ARBA00022786"/>
    </source>
</evidence>
<comment type="catalytic activity">
    <reaction evidence="1 10">
        <text>S-ubiquitinyl-[E2 ubiquitin-conjugating enzyme]-L-cysteine + [acceptor protein]-L-lysine = [E2 ubiquitin-conjugating enzyme]-L-cysteine + N(6)-ubiquitinyl-[acceptor protein]-L-lysine.</text>
        <dbReference type="EC" id="2.3.2.27"/>
    </reaction>
</comment>
<keyword evidence="3 10" id="KW-0808">Transferase</keyword>
<evidence type="ECO:0000313" key="14">
    <source>
        <dbReference type="Proteomes" id="UP000075903"/>
    </source>
</evidence>
<evidence type="ECO:0000256" key="3">
    <source>
        <dbReference type="ARBA" id="ARBA00022679"/>
    </source>
</evidence>
<dbReference type="PROSITE" id="PS51157">
    <property type="entry name" value="ZF_UBR"/>
    <property type="match status" value="1"/>
</dbReference>
<feature type="domain" description="UBR-type" evidence="12">
    <location>
        <begin position="125"/>
        <end position="196"/>
    </location>
</feature>
<dbReference type="InterPro" id="IPR003126">
    <property type="entry name" value="Znf_UBR"/>
</dbReference>
<comment type="pathway">
    <text evidence="2 10">Protein modification; protein ubiquitination.</text>
</comment>
<evidence type="ECO:0000256" key="11">
    <source>
        <dbReference type="SAM" id="MobiDB-lite"/>
    </source>
</evidence>
<reference evidence="13" key="1">
    <citation type="submission" date="2020-05" db="UniProtKB">
        <authorList>
            <consortium name="EnsemblMetazoa"/>
        </authorList>
    </citation>
    <scope>IDENTIFICATION</scope>
    <source>
        <strain evidence="13">MAF</strain>
    </source>
</reference>
<dbReference type="Gene3D" id="2.10.110.30">
    <property type="match status" value="1"/>
</dbReference>
<dbReference type="STRING" id="30066.A0A182V1V5"/>
<keyword evidence="5 10" id="KW-0863">Zinc-finger</keyword>
<evidence type="ECO:0000313" key="13">
    <source>
        <dbReference type="EnsemblMetazoa" id="AMEM007463-PA"/>
    </source>
</evidence>
<evidence type="ECO:0000256" key="5">
    <source>
        <dbReference type="ARBA" id="ARBA00022771"/>
    </source>
</evidence>
<evidence type="ECO:0000256" key="9">
    <source>
        <dbReference type="PROSITE-ProRule" id="PRU00508"/>
    </source>
</evidence>
<evidence type="ECO:0000256" key="7">
    <source>
        <dbReference type="ARBA" id="ARBA00022833"/>
    </source>
</evidence>
<dbReference type="SMART" id="SM00396">
    <property type="entry name" value="ZnF_UBR1"/>
    <property type="match status" value="1"/>
</dbReference>
<dbReference type="GO" id="GO:0000151">
    <property type="term" value="C:ubiquitin ligase complex"/>
    <property type="evidence" value="ECO:0007669"/>
    <property type="project" value="TreeGrafter"/>
</dbReference>
<dbReference type="GO" id="GO:0061630">
    <property type="term" value="F:ubiquitin protein ligase activity"/>
    <property type="evidence" value="ECO:0007669"/>
    <property type="project" value="UniProtKB-UniRule"/>
</dbReference>
<dbReference type="VEuPathDB" id="VectorBase:AMEM007463"/>